<dbReference type="EMBL" id="RCHT01000005">
    <property type="protein sequence ID" value="RLL12808.1"/>
    <property type="molecule type" value="Genomic_DNA"/>
</dbReference>
<dbReference type="GO" id="GO:0005829">
    <property type="term" value="C:cytosol"/>
    <property type="evidence" value="ECO:0007669"/>
    <property type="project" value="TreeGrafter"/>
</dbReference>
<dbReference type="RefSeq" id="WP_121586455.1">
    <property type="nucleotide sequence ID" value="NZ_RCHT01000005.1"/>
</dbReference>
<evidence type="ECO:0008006" key="8">
    <source>
        <dbReference type="Google" id="ProtNLM"/>
    </source>
</evidence>
<evidence type="ECO:0000259" key="5">
    <source>
        <dbReference type="PROSITE" id="PS51554"/>
    </source>
</evidence>
<dbReference type="SUPFAM" id="SSF51998">
    <property type="entry name" value="PFL-like glycyl radical enzymes"/>
    <property type="match status" value="1"/>
</dbReference>
<dbReference type="Pfam" id="PF01228">
    <property type="entry name" value="Gly_radical"/>
    <property type="match status" value="1"/>
</dbReference>
<proteinExistence type="predicted"/>
<comment type="caution">
    <text evidence="6">The sequence shown here is derived from an EMBL/GenBank/DDBJ whole genome shotgun (WGS) entry which is preliminary data.</text>
</comment>
<evidence type="ECO:0000313" key="7">
    <source>
        <dbReference type="Proteomes" id="UP000276301"/>
    </source>
</evidence>
<reference evidence="6 7" key="1">
    <citation type="submission" date="2018-10" db="EMBL/GenBank/DDBJ databases">
        <title>Anaerotruncus faecis sp. nov., isolated from human feces.</title>
        <authorList>
            <person name="Wang Y.-J."/>
        </authorList>
    </citation>
    <scope>NUCLEOTIDE SEQUENCE [LARGE SCALE GENOMIC DNA]</scope>
    <source>
        <strain evidence="6 7">22A2-44</strain>
    </source>
</reference>
<sequence>MSKTRLDYPPKFLPGERLRRVMAYNQRLASTGRRNLYTADTTQLVYHWTDKSNGIVPQTGEWSYPVETNLSLGDHACRVDIGAPFPKYDEVPSHVDGYEETPENFARDYAFLLEHSPAEIHPDESIVGEFHWEMNEIRKYYFGDKVHELGRQVRKLGAGGTSHGHTCPDYSIGLSQGWGGILRRIEESLAMYTRLGQERKAQYLRGAKITCEAIIRYIEKHAEKARTLAAQAEDPEQKALYELIARDCAHIAAAPPETYHQAVQWLQFAIMTDRMVGHGNGYGRLDLYLGEFYRRDVARGVLTRQQAREYLAEFFLKVRGQHFSIGGRLRDGSDASCEMSFVVLEAYDMIDDYNNLFLMWHKDMDPALFRYACDVLVRHGASVPSLANYDLLVDCELRSGVDPDVAWTVSVSGCQWFCIPGREYCDQDVNALVLLDPMWRAMDRAIAENAPDFEVFYRIFEEEFRRTVEALRLFKDAQYEVLDRVWPEIVTSLNCHGPIERGIDITGPRGVDVQYTSTNILGLPNVADSLHAIKKLVYEAGRYTMAEVREAAKENWRGREEMRQRFLNEDKFGNDLDEVDGMYVRICDMIADVLDNTFNSRGQQYRASLFQFQGHTCVDVLPATPDGRLAEEPLAHGCNPTAGRNTRGLFATANSLTKAHNVKFQGGSLQVELQPRFFDGRENPTQYIMDFAEAFFTRGGFQINLNIIDLEALRDAIDHPEKPEYQNLIIKVTGYTSRFICLAKPFQKEFCARNNYSGM</sequence>
<evidence type="ECO:0000256" key="1">
    <source>
        <dbReference type="ARBA" id="ARBA00022818"/>
    </source>
</evidence>
<accession>A0A498CN75</accession>
<feature type="domain" description="PFL" evidence="5">
    <location>
        <begin position="1"/>
        <end position="629"/>
    </location>
</feature>
<dbReference type="InterPro" id="IPR004184">
    <property type="entry name" value="PFL_dom"/>
</dbReference>
<evidence type="ECO:0000256" key="2">
    <source>
        <dbReference type="ARBA" id="ARBA00023239"/>
    </source>
</evidence>
<dbReference type="PROSITE" id="PS51554">
    <property type="entry name" value="PFL"/>
    <property type="match status" value="1"/>
</dbReference>
<dbReference type="Pfam" id="PF02901">
    <property type="entry name" value="PFL-like"/>
    <property type="match status" value="1"/>
</dbReference>
<gene>
    <name evidence="6" type="ORF">D4A47_05230</name>
</gene>
<dbReference type="GO" id="GO:0016829">
    <property type="term" value="F:lyase activity"/>
    <property type="evidence" value="ECO:0007669"/>
    <property type="project" value="UniProtKB-KW"/>
</dbReference>
<dbReference type="PROSITE" id="PS51149">
    <property type="entry name" value="GLY_RADICAL_2"/>
    <property type="match status" value="1"/>
</dbReference>
<dbReference type="Gene3D" id="3.20.70.20">
    <property type="match status" value="1"/>
</dbReference>
<protein>
    <recommendedName>
        <fullName evidence="8">Pyruvate formate-lyase</fullName>
    </recommendedName>
</protein>
<dbReference type="Proteomes" id="UP000276301">
    <property type="component" value="Unassembled WGS sequence"/>
</dbReference>
<keyword evidence="2" id="KW-0456">Lyase</keyword>
<dbReference type="PANTHER" id="PTHR43641:SF2">
    <property type="entry name" value="DEHYDRATASE YBIW-RELATED"/>
    <property type="match status" value="1"/>
</dbReference>
<feature type="domain" description="Glycine radical" evidence="4">
    <location>
        <begin position="636"/>
        <end position="759"/>
    </location>
</feature>
<dbReference type="AlphaFoldDB" id="A0A498CN75"/>
<feature type="modified residue" description="Glycine radical" evidence="3">
    <location>
        <position position="734"/>
    </location>
</feature>
<dbReference type="InterPro" id="IPR001150">
    <property type="entry name" value="Gly_radical"/>
</dbReference>
<organism evidence="6 7">
    <name type="scientific">Anaerotruncus massiliensis</name>
    <name type="common">ex Liu et al. 2021</name>
    <dbReference type="NCBI Taxonomy" id="2321404"/>
    <lineage>
        <taxon>Bacteria</taxon>
        <taxon>Bacillati</taxon>
        <taxon>Bacillota</taxon>
        <taxon>Clostridia</taxon>
        <taxon>Eubacteriales</taxon>
        <taxon>Oscillospiraceae</taxon>
        <taxon>Anaerotruncus</taxon>
    </lineage>
</organism>
<keyword evidence="1 3" id="KW-0556">Organic radical</keyword>
<evidence type="ECO:0000313" key="6">
    <source>
        <dbReference type="EMBL" id="RLL12808.1"/>
    </source>
</evidence>
<dbReference type="PANTHER" id="PTHR43641">
    <property type="entry name" value="FORMATE ACETYLTRANSFERASE 3-RELATED"/>
    <property type="match status" value="1"/>
</dbReference>
<name>A0A498CN75_9FIRM</name>
<keyword evidence="7" id="KW-1185">Reference proteome</keyword>
<evidence type="ECO:0000259" key="4">
    <source>
        <dbReference type="PROSITE" id="PS51149"/>
    </source>
</evidence>
<evidence type="ECO:0000256" key="3">
    <source>
        <dbReference type="PROSITE-ProRule" id="PRU00493"/>
    </source>
</evidence>
<dbReference type="InterPro" id="IPR051215">
    <property type="entry name" value="GRE"/>
</dbReference>